<keyword evidence="4" id="KW-1185">Reference proteome</keyword>
<dbReference type="Proteomes" id="UP000326759">
    <property type="component" value="Unassembled WGS sequence"/>
</dbReference>
<keyword evidence="2" id="KW-1133">Transmembrane helix</keyword>
<keyword evidence="2" id="KW-0472">Membrane</keyword>
<reference evidence="3 4" key="1">
    <citation type="journal article" date="2019" name="PLoS Biol.">
        <title>Sex chromosomes control vertical transmission of feminizing Wolbachia symbionts in an isopod.</title>
        <authorList>
            <person name="Becking T."/>
            <person name="Chebbi M.A."/>
            <person name="Giraud I."/>
            <person name="Moumen B."/>
            <person name="Laverre T."/>
            <person name="Caubet Y."/>
            <person name="Peccoud J."/>
            <person name="Gilbert C."/>
            <person name="Cordaux R."/>
        </authorList>
    </citation>
    <scope>NUCLEOTIDE SEQUENCE [LARGE SCALE GENOMIC DNA]</scope>
    <source>
        <strain evidence="3">ANa2</strain>
        <tissue evidence="3">Whole body excluding digestive tract and cuticle</tissue>
    </source>
</reference>
<feature type="transmembrane region" description="Helical" evidence="2">
    <location>
        <begin position="162"/>
        <end position="181"/>
    </location>
</feature>
<accession>A0A5N5STG0</accession>
<name>A0A5N5STG0_9CRUS</name>
<proteinExistence type="predicted"/>
<gene>
    <name evidence="3" type="ORF">Anas_07254</name>
</gene>
<keyword evidence="2" id="KW-0812">Transmembrane</keyword>
<dbReference type="AlphaFoldDB" id="A0A5N5STG0"/>
<evidence type="ECO:0000256" key="1">
    <source>
        <dbReference type="SAM" id="MobiDB-lite"/>
    </source>
</evidence>
<sequence>MSPSGLTRRYNQLVQLIWETSRDMCLSEAQRERSVSKLIKKNSIHLPEDYVKELTWDNRKRSCLSQFMFKLCMGNQNPNFDSYLSTQTRPVVPEKLENLYIPEPGSPLNFVDRPLKQTVFIYRCEGCIEDQVNGEDGYEDLKKRSGKSRKYQYNILTTCYCYYAPIGMVSCLFASVLFAVISGKCKISRVHPKSLELLHPYVKKKYSNLPGATGPTRSPPSSPAPQRKKKINALTFLQETANI</sequence>
<evidence type="ECO:0000313" key="3">
    <source>
        <dbReference type="EMBL" id="KAB7497287.1"/>
    </source>
</evidence>
<evidence type="ECO:0000256" key="2">
    <source>
        <dbReference type="SAM" id="Phobius"/>
    </source>
</evidence>
<organism evidence="3 4">
    <name type="scientific">Armadillidium nasatum</name>
    <dbReference type="NCBI Taxonomy" id="96803"/>
    <lineage>
        <taxon>Eukaryota</taxon>
        <taxon>Metazoa</taxon>
        <taxon>Ecdysozoa</taxon>
        <taxon>Arthropoda</taxon>
        <taxon>Crustacea</taxon>
        <taxon>Multicrustacea</taxon>
        <taxon>Malacostraca</taxon>
        <taxon>Eumalacostraca</taxon>
        <taxon>Peracarida</taxon>
        <taxon>Isopoda</taxon>
        <taxon>Oniscidea</taxon>
        <taxon>Crinocheta</taxon>
        <taxon>Armadillidiidae</taxon>
        <taxon>Armadillidium</taxon>
    </lineage>
</organism>
<feature type="region of interest" description="Disordered" evidence="1">
    <location>
        <begin position="208"/>
        <end position="227"/>
    </location>
</feature>
<evidence type="ECO:0000313" key="4">
    <source>
        <dbReference type="Proteomes" id="UP000326759"/>
    </source>
</evidence>
<protein>
    <submittedName>
        <fullName evidence="3">Uncharacterized protein</fullName>
    </submittedName>
</protein>
<dbReference type="EMBL" id="SEYY01020470">
    <property type="protein sequence ID" value="KAB7497287.1"/>
    <property type="molecule type" value="Genomic_DNA"/>
</dbReference>
<comment type="caution">
    <text evidence="3">The sequence shown here is derived from an EMBL/GenBank/DDBJ whole genome shotgun (WGS) entry which is preliminary data.</text>
</comment>